<dbReference type="Proteomes" id="UP000380867">
    <property type="component" value="Unassembled WGS sequence"/>
</dbReference>
<evidence type="ECO:0000313" key="1">
    <source>
        <dbReference type="EMBL" id="KAA1400373.1"/>
    </source>
</evidence>
<reference evidence="1" key="1">
    <citation type="submission" date="2019-09" db="EMBL/GenBank/DDBJ databases">
        <authorList>
            <person name="Li J."/>
        </authorList>
    </citation>
    <scope>NUCLEOTIDE SEQUENCE [LARGE SCALE GENOMIC DNA]</scope>
    <source>
        <strain evidence="1">JCM 14732</strain>
    </source>
</reference>
<name>A0A5M4FL31_9ACTN</name>
<sequence length="291" mass="32484">MRTVLRTSEAVALHGRGKVRHAISSGRWQSPCRGVVVTHNGSLAKDELDLVALHLCAPGSALGGLTSLTYDDFNGFKQPDTFIVLPEGADRPDKRPGLVTHWSTELGDADVHPLREPRRTRPARSLIDAASWCDSDRFARTIVIAGMQQGLANARLMHQSLERRGTCKRRALIVESVLDADGGIQSLPERDFDEIRIGAKLPRPTRQVRVKGPDGHYFLDATWDEVNLTVEVHGAPHREISQWDADVRRGNEVAIDGRRQLVFTSYAIRHEKPVVADQLTRMFWARGWRAA</sequence>
<dbReference type="RefSeq" id="WP_149688466.1">
    <property type="nucleotide sequence ID" value="NZ_SDPQ02000001.1"/>
</dbReference>
<protein>
    <recommendedName>
        <fullName evidence="3">DUF559 domain-containing protein</fullName>
    </recommendedName>
</protein>
<proteinExistence type="predicted"/>
<evidence type="ECO:0000313" key="2">
    <source>
        <dbReference type="Proteomes" id="UP000380867"/>
    </source>
</evidence>
<accession>A0A5M4FL31</accession>
<dbReference type="OrthoDB" id="3209715at2"/>
<gene>
    <name evidence="1" type="ORF">ESP70_006510</name>
</gene>
<dbReference type="EMBL" id="SDPQ02000001">
    <property type="protein sequence ID" value="KAA1400373.1"/>
    <property type="molecule type" value="Genomic_DNA"/>
</dbReference>
<keyword evidence="2" id="KW-1185">Reference proteome</keyword>
<dbReference type="AlphaFoldDB" id="A0A5M4FL31"/>
<evidence type="ECO:0008006" key="3">
    <source>
        <dbReference type="Google" id="ProtNLM"/>
    </source>
</evidence>
<comment type="caution">
    <text evidence="1">The sequence shown here is derived from an EMBL/GenBank/DDBJ whole genome shotgun (WGS) entry which is preliminary data.</text>
</comment>
<organism evidence="1 2">
    <name type="scientific">Aeromicrobium ginsengisoli</name>
    <dbReference type="NCBI Taxonomy" id="363867"/>
    <lineage>
        <taxon>Bacteria</taxon>
        <taxon>Bacillati</taxon>
        <taxon>Actinomycetota</taxon>
        <taxon>Actinomycetes</taxon>
        <taxon>Propionibacteriales</taxon>
        <taxon>Nocardioidaceae</taxon>
        <taxon>Aeromicrobium</taxon>
    </lineage>
</organism>